<accession>A0A9R1TTH6</accession>
<feature type="signal peptide" evidence="1">
    <location>
        <begin position="1"/>
        <end position="19"/>
    </location>
</feature>
<keyword evidence="2" id="KW-1185">Reference proteome</keyword>
<sequence length="182" mass="20215">MLMLKILGLLITGAATTCAAPITTVHVKFVSPPHYHEHELTTDGGNTVVQKNFLSIGRPFPLFGDRLAGAFRTSRVITPENAESLWPVGVFLPPQDTNDLSSQDAHQTPDFSNGLAHPDPLLLTGEAAMIAVRYLYGHGELFFHEIPHVRAILRNQEERRLNRLQENILKSPRPASPFYSNN</sequence>
<proteinExistence type="predicted"/>
<evidence type="ECO:0000313" key="3">
    <source>
        <dbReference type="RefSeq" id="XP_011315335.1"/>
    </source>
</evidence>
<feature type="chain" id="PRO_5040516913" evidence="1">
    <location>
        <begin position="20"/>
        <end position="182"/>
    </location>
</feature>
<keyword evidence="1" id="KW-0732">Signal</keyword>
<dbReference type="OrthoDB" id="8117927at2759"/>
<dbReference type="RefSeq" id="XP_011315335.1">
    <property type="nucleotide sequence ID" value="XM_011317033.1"/>
</dbReference>
<name>A0A9R1TTH6_9HYME</name>
<gene>
    <name evidence="3" type="primary">LOC105274147</name>
</gene>
<dbReference type="KEGG" id="fas:105274147"/>
<evidence type="ECO:0000313" key="2">
    <source>
        <dbReference type="Proteomes" id="UP000694866"/>
    </source>
</evidence>
<reference evidence="3" key="1">
    <citation type="submission" date="2025-08" db="UniProtKB">
        <authorList>
            <consortium name="RefSeq"/>
        </authorList>
    </citation>
    <scope>IDENTIFICATION</scope>
    <source>
        <strain evidence="3">USDA-PBARC FA_bdor</strain>
        <tissue evidence="3">Whole organism</tissue>
    </source>
</reference>
<dbReference type="AlphaFoldDB" id="A0A9R1TTH6"/>
<evidence type="ECO:0000256" key="1">
    <source>
        <dbReference type="SAM" id="SignalP"/>
    </source>
</evidence>
<organism evidence="2 3">
    <name type="scientific">Fopius arisanus</name>
    <dbReference type="NCBI Taxonomy" id="64838"/>
    <lineage>
        <taxon>Eukaryota</taxon>
        <taxon>Metazoa</taxon>
        <taxon>Ecdysozoa</taxon>
        <taxon>Arthropoda</taxon>
        <taxon>Hexapoda</taxon>
        <taxon>Insecta</taxon>
        <taxon>Pterygota</taxon>
        <taxon>Neoptera</taxon>
        <taxon>Endopterygota</taxon>
        <taxon>Hymenoptera</taxon>
        <taxon>Apocrita</taxon>
        <taxon>Ichneumonoidea</taxon>
        <taxon>Braconidae</taxon>
        <taxon>Opiinae</taxon>
        <taxon>Fopius</taxon>
    </lineage>
</organism>
<dbReference type="GeneID" id="105274147"/>
<protein>
    <submittedName>
        <fullName evidence="3">Uncharacterized protein</fullName>
    </submittedName>
</protein>
<dbReference type="Proteomes" id="UP000694866">
    <property type="component" value="Unplaced"/>
</dbReference>